<dbReference type="EMBL" id="JAGFWR010000001">
    <property type="protein sequence ID" value="MBO4159401.1"/>
    <property type="molecule type" value="Genomic_DNA"/>
</dbReference>
<comment type="caution">
    <text evidence="2">The sequence shown here is derived from an EMBL/GenBank/DDBJ whole genome shotgun (WGS) entry which is preliminary data.</text>
</comment>
<evidence type="ECO:0000313" key="3">
    <source>
        <dbReference type="Proteomes" id="UP000671399"/>
    </source>
</evidence>
<accession>A0ABS3V1B2</accession>
<evidence type="ECO:0000256" key="1">
    <source>
        <dbReference type="SAM" id="MobiDB-lite"/>
    </source>
</evidence>
<proteinExistence type="predicted"/>
<name>A0ABS3V1B2_9ACTN</name>
<sequence length="122" mass="13510">MTPPEIRSGDVLHLSRTASVQFIQPITVRVIRVLTDWHTYDGWVWIDAYQLDAAGDAVRWRTLFLMPAGVRRPTPQPDRAPTRTFPAPPARRGGSTVSRRGTAVPRDARPGRGRASRSAGTP</sequence>
<dbReference type="Proteomes" id="UP000671399">
    <property type="component" value="Unassembled WGS sequence"/>
</dbReference>
<reference evidence="2 3" key="1">
    <citation type="submission" date="2021-03" db="EMBL/GenBank/DDBJ databases">
        <authorList>
            <person name="Lee D.-H."/>
        </authorList>
    </citation>
    <scope>NUCLEOTIDE SEQUENCE [LARGE SCALE GENOMIC DNA]</scope>
    <source>
        <strain evidence="2 3">MMS20-R2-23</strain>
    </source>
</reference>
<gene>
    <name evidence="2" type="ORF">JQN83_01025</name>
</gene>
<organism evidence="2 3">
    <name type="scientific">Micromonospora antibiotica</name>
    <dbReference type="NCBI Taxonomy" id="2807623"/>
    <lineage>
        <taxon>Bacteria</taxon>
        <taxon>Bacillati</taxon>
        <taxon>Actinomycetota</taxon>
        <taxon>Actinomycetes</taxon>
        <taxon>Micromonosporales</taxon>
        <taxon>Micromonosporaceae</taxon>
        <taxon>Micromonospora</taxon>
    </lineage>
</organism>
<feature type="compositionally biased region" description="Low complexity" evidence="1">
    <location>
        <begin position="82"/>
        <end position="102"/>
    </location>
</feature>
<keyword evidence="3" id="KW-1185">Reference proteome</keyword>
<evidence type="ECO:0000313" key="2">
    <source>
        <dbReference type="EMBL" id="MBO4159401.1"/>
    </source>
</evidence>
<protein>
    <submittedName>
        <fullName evidence="2">Uncharacterized protein</fullName>
    </submittedName>
</protein>
<feature type="region of interest" description="Disordered" evidence="1">
    <location>
        <begin position="69"/>
        <end position="122"/>
    </location>
</feature>
<dbReference type="RefSeq" id="WP_208565120.1">
    <property type="nucleotide sequence ID" value="NZ_JAGFWR010000001.1"/>
</dbReference>